<organism evidence="2 3">
    <name type="scientific">Elysia crispata</name>
    <name type="common">lettuce slug</name>
    <dbReference type="NCBI Taxonomy" id="231223"/>
    <lineage>
        <taxon>Eukaryota</taxon>
        <taxon>Metazoa</taxon>
        <taxon>Spiralia</taxon>
        <taxon>Lophotrochozoa</taxon>
        <taxon>Mollusca</taxon>
        <taxon>Gastropoda</taxon>
        <taxon>Heterobranchia</taxon>
        <taxon>Euthyneura</taxon>
        <taxon>Panpulmonata</taxon>
        <taxon>Sacoglossa</taxon>
        <taxon>Placobranchoidea</taxon>
        <taxon>Plakobranchidae</taxon>
        <taxon>Elysia</taxon>
    </lineage>
</organism>
<name>A0AAE0XE10_9GAST</name>
<feature type="compositionally biased region" description="Polar residues" evidence="1">
    <location>
        <begin position="1838"/>
        <end position="1851"/>
    </location>
</feature>
<feature type="region of interest" description="Disordered" evidence="1">
    <location>
        <begin position="1286"/>
        <end position="1308"/>
    </location>
</feature>
<feature type="region of interest" description="Disordered" evidence="1">
    <location>
        <begin position="182"/>
        <end position="404"/>
    </location>
</feature>
<feature type="compositionally biased region" description="Polar residues" evidence="1">
    <location>
        <begin position="423"/>
        <end position="438"/>
    </location>
</feature>
<reference evidence="2" key="1">
    <citation type="journal article" date="2023" name="G3 (Bethesda)">
        <title>A reference genome for the long-term kleptoplast-retaining sea slug Elysia crispata morphotype clarki.</title>
        <authorList>
            <person name="Eastman K.E."/>
            <person name="Pendleton A.L."/>
            <person name="Shaikh M.A."/>
            <person name="Suttiyut T."/>
            <person name="Ogas R."/>
            <person name="Tomko P."/>
            <person name="Gavelis G."/>
            <person name="Widhalm J.R."/>
            <person name="Wisecaver J.H."/>
        </authorList>
    </citation>
    <scope>NUCLEOTIDE SEQUENCE</scope>
    <source>
        <strain evidence="2">ECLA1</strain>
    </source>
</reference>
<feature type="region of interest" description="Disordered" evidence="1">
    <location>
        <begin position="1"/>
        <end position="49"/>
    </location>
</feature>
<feature type="compositionally biased region" description="Basic and acidic residues" evidence="1">
    <location>
        <begin position="2513"/>
        <end position="2529"/>
    </location>
</feature>
<feature type="compositionally biased region" description="Polar residues" evidence="1">
    <location>
        <begin position="184"/>
        <end position="197"/>
    </location>
</feature>
<accession>A0AAE0XE10</accession>
<feature type="compositionally biased region" description="Polar residues" evidence="1">
    <location>
        <begin position="1070"/>
        <end position="1086"/>
    </location>
</feature>
<evidence type="ECO:0000313" key="3">
    <source>
        <dbReference type="Proteomes" id="UP001283361"/>
    </source>
</evidence>
<feature type="region of interest" description="Disordered" evidence="1">
    <location>
        <begin position="2187"/>
        <end position="2208"/>
    </location>
</feature>
<feature type="region of interest" description="Disordered" evidence="1">
    <location>
        <begin position="2307"/>
        <end position="2394"/>
    </location>
</feature>
<feature type="compositionally biased region" description="Basic and acidic residues" evidence="1">
    <location>
        <begin position="724"/>
        <end position="736"/>
    </location>
</feature>
<protein>
    <submittedName>
        <fullName evidence="2">Uncharacterized protein</fullName>
    </submittedName>
</protein>
<feature type="compositionally biased region" description="Low complexity" evidence="1">
    <location>
        <begin position="600"/>
        <end position="609"/>
    </location>
</feature>
<feature type="compositionally biased region" description="Polar residues" evidence="1">
    <location>
        <begin position="1382"/>
        <end position="1413"/>
    </location>
</feature>
<feature type="compositionally biased region" description="Polar residues" evidence="1">
    <location>
        <begin position="2477"/>
        <end position="2492"/>
    </location>
</feature>
<feature type="compositionally biased region" description="Low complexity" evidence="1">
    <location>
        <begin position="768"/>
        <end position="787"/>
    </location>
</feature>
<feature type="compositionally biased region" description="Polar residues" evidence="1">
    <location>
        <begin position="2313"/>
        <end position="2328"/>
    </location>
</feature>
<feature type="region of interest" description="Disordered" evidence="1">
    <location>
        <begin position="495"/>
        <end position="907"/>
    </location>
</feature>
<feature type="compositionally biased region" description="Basic and acidic residues" evidence="1">
    <location>
        <begin position="202"/>
        <end position="217"/>
    </location>
</feature>
<dbReference type="EMBL" id="JAWDGP010008103">
    <property type="protein sequence ID" value="KAK3691193.1"/>
    <property type="molecule type" value="Genomic_DNA"/>
</dbReference>
<feature type="compositionally biased region" description="Polar residues" evidence="1">
    <location>
        <begin position="328"/>
        <end position="341"/>
    </location>
</feature>
<feature type="compositionally biased region" description="Polar residues" evidence="1">
    <location>
        <begin position="689"/>
        <end position="700"/>
    </location>
</feature>
<evidence type="ECO:0000256" key="1">
    <source>
        <dbReference type="SAM" id="MobiDB-lite"/>
    </source>
</evidence>
<proteinExistence type="predicted"/>
<feature type="compositionally biased region" description="Gly residues" evidence="1">
    <location>
        <begin position="1292"/>
        <end position="1302"/>
    </location>
</feature>
<feature type="compositionally biased region" description="Basic and acidic residues" evidence="1">
    <location>
        <begin position="2375"/>
        <end position="2394"/>
    </location>
</feature>
<keyword evidence="3" id="KW-1185">Reference proteome</keyword>
<feature type="compositionally biased region" description="Basic residues" evidence="1">
    <location>
        <begin position="2499"/>
        <end position="2508"/>
    </location>
</feature>
<sequence length="2635" mass="287111">MGSQPYGPPMPVRLSMGSQPYGPPMPVRLSTGSQPYGPPMPVRLSTGSQPYGPPMPVRLSMGSQPYGPPMPVRLSMGSQPYGPPMPVRLSMGSQPYGPPMPVRLSTGSQPYGPPMPVRLSMGSQPYGPPMPVRLSTGSQPYGPPMPKKLSHVAHVSKQLKMMKRRVLKKVVTRRGQEIICDVTPSPTLSRQSSVDQSDASDEERRKADARTISREASKSSGRIDQLSVSAKEKHPTPKKSPRRADKNKPAPEQTTSASLGSLNSANSNADNKTTTGDTTSADGFASIVSLAMQTASGGKGPDKQTSSQSEQVSCPIKLEVIQYETESDGSSSDAKTRTATLSGDGKVKNNISKARNSQQETLNISVSQASEPACNKSASPYNPRALCSKRPPSLPATKSTSSSLSSFDKLSYTDVASVTKVQATTTTEPAVASITASESCDKTGFPRVQSPSPEENKPKFTASNIVGTFLDSLSQGKKSGLIKSGSLPLPNVKAVHPLKFPSGRSDSDARGDIVSPGSAGLDLKITDIEGETTISQLQRFKQRTMSVSSQSSSSSYPTRNPSRNVSPSPSRAGSPPSRSISPSRSRNVSSSPSPSPSPSPSHSINISIPDSRKGSPSCSRDEFAAVSSNVFTSSSKNESPNQSMKVSSSDPRNSYSLLPPQDRSPNPFHLVSPSESKDNSTSHSRETPPSRSQVPPNTSPARLKIDSSDQADNDGSFDSLCFQEKAEISKNSRGEAKGPPIDQATMATSLSQVSFSTTETRENGTSDLPHVVVSSPGSLSSLKELPSQFRPSEEDNLSERDVSNQHPPLKTLISEKGETLSWDADGTIDNTSSAEHGNPDSHERLETNDRKSYTSEDNNDNKNHRSEIKSLFTENLSENFPDEGIGVSSSSNSNTEEQPENKMGNPEPTCVNLDVSMEDHKKRHAIYVADHDEQDLIGADLDFDVLTRRRGSASFDFSDYKPRHKITWSQHRSFSQERKLRKSLSCPSQSMGGLIALAKDRIRSPMSRKRSEVSPHLEDCSSTSESGEEAKTRRERFGKEEGTRNSETKDAFSETSMRDHTSRAGESGDKNASVNQYKGETETGNEGSVGERKRFISQTGSSEKANDSGHDNGSGDVNMKRQKDARTTKYHIQLLSASDMKSKDSGATSLTHTWSSSRRAGKDSFGKLRRKTNKGFKSLSVSEARQVPHPYFFSLGDDPGSDVHSDDLFSRGKTDQMLVTGSSSPTSSCASASAAVGSNNVIARTSSLRRGRLARSKKWNTFDGDSIGSHQASLSITGANMSVDQALESGHSSGGGSDGTGQGDDTATSSQMLHLMNSLKRRRASEGIGLKAAEDHEDEEGDEEDDEVLQIVIESKVLEYSNSPRRGNHDEFGNDDDEESVLPQSLTSGPTGDHSSLTYYESNAPTSVENSPLSHLGAPAVLPDDLKNIPSGIVSAQKVADQLGFLTQPVSPLSGLSNRSDNSDWSEDDLLTARGDQRTGDFGRRTQEDRVRGDWSPRLVDFSCRSENPQLKNVSTSMSGIEASSITELQTASSDMASLGCEGQDINTAALCTGAEATGPHHSLAHCPEPNVPQHRMASSQDCGGHQRNLADGETCNGPQKVLTVPESPALSADKASVTPLSSQFLSIEGLMGTAAGINADIGESNEIIDTRSTVQSKIPELHEKSLSIKNTSAFKASGFVKNVKDLELSLATLNHADINHAQSQSDKCPRCVGTVEECESCRLGVSARDSTTVASRPNDVELHRNFAPDTMAQTGESFKDRSIPTGSLPSTERETSRVSLRIRKIPIYGHEGCRTASNIKKTLLAPSLSGEKPLSPSRNVMPDVAEHIKSKPLKPSSLETNRSGSPSVTSPRISSFFSNLSMLSPTASVCANMDSWSTPSKSYTISDSDLLSSQDHSLSGDCSICEELKHAWRNSGQYEAEADDTGYFQEKTLTPTKYRQMSNIFNGGFAKPESSPDAKRRKSANWEWKLEEERSSRVGIHRGDEELFCFRCAENSHSGPHNDNQTYDCITPDISEPGDVLLTPTKFKRGHVLSTASVGPGRMDSNSQTCIGCASQNPRFYLSQYWSVPFSPATSGALTNTIYTSGEPGKSPAELSLSPTSVQTSCRAPATQSNVSIAPNHLSTEDICPLCCAAANINVQPRSVTSSPRNHTLQTQNLEPQVADPCGMVHVTHFDVYHGVYRAIAAPSDMGPNGSRSRGSSSGGGGKKICHSDDIYVQTKQTGFENTENQRNYFSGNIGSQSGQLEDSNMQLQECVCNGNPHQNSIHLHQNDLENHRQNYQGHTKTSNTRKCQCGELTDGERAYSNCEKPAQSASQPDYTQRSCSHQQQHKRKQEADKHGQHESLPAISSAQPVRENELHRSSDQHLQKTPRQRYGDRKCENWHEDSDERPLHFDNKEVSDCKRNTKRFPSTYTEQCNHDHPDQKQLLRHRVTSLKELDDFQQRQRQHWSEYKQEQEQKYEINENQALSGEKQFHLSHSQKGISNVSQPPVLSNEKYKHPHQNKKFQPRQSSKGEPRQENPSGDCRRLYHHPEINHQSHQHHLSHTLHQRQHQQQELHHFNVPENSCARYVQILRRESTVDTLDSGITEGSLPLGFPQTSSDTAHTIEDSLLSLDLSRDLDNLDIDQPLRFPLL</sequence>
<feature type="compositionally biased region" description="Basic and acidic residues" evidence="1">
    <location>
        <begin position="791"/>
        <end position="803"/>
    </location>
</feature>
<feature type="compositionally biased region" description="Pro residues" evidence="1">
    <location>
        <begin position="1"/>
        <end position="11"/>
    </location>
</feature>
<feature type="compositionally biased region" description="Polar residues" evidence="1">
    <location>
        <begin position="270"/>
        <end position="281"/>
    </location>
</feature>
<feature type="compositionally biased region" description="Basic and acidic residues" evidence="1">
    <location>
        <begin position="837"/>
        <end position="868"/>
    </location>
</feature>
<feature type="compositionally biased region" description="Polar residues" evidence="1">
    <location>
        <begin position="303"/>
        <end position="312"/>
    </location>
</feature>
<evidence type="ECO:0000313" key="2">
    <source>
        <dbReference type="EMBL" id="KAK3691193.1"/>
    </source>
</evidence>
<feature type="compositionally biased region" description="Low complexity" evidence="1">
    <location>
        <begin position="395"/>
        <end position="404"/>
    </location>
</feature>
<feature type="compositionally biased region" description="Basic and acidic residues" evidence="1">
    <location>
        <begin position="1028"/>
        <end position="1069"/>
    </location>
</feature>
<feature type="region of interest" description="Disordered" evidence="1">
    <location>
        <begin position="1829"/>
        <end position="1851"/>
    </location>
</feature>
<comment type="caution">
    <text evidence="2">The sequence shown here is derived from an EMBL/GenBank/DDBJ whole genome shotgun (WGS) entry which is preliminary data.</text>
</comment>
<feature type="compositionally biased region" description="Polar residues" evidence="1">
    <location>
        <begin position="887"/>
        <end position="896"/>
    </location>
</feature>
<feature type="compositionally biased region" description="Polar residues" evidence="1">
    <location>
        <begin position="218"/>
        <end position="228"/>
    </location>
</feature>
<feature type="compositionally biased region" description="Low complexity" evidence="1">
    <location>
        <begin position="546"/>
        <end position="592"/>
    </location>
</feature>
<feature type="compositionally biased region" description="Polar residues" evidence="1">
    <location>
        <begin position="626"/>
        <end position="656"/>
    </location>
</feature>
<feature type="region of interest" description="Disordered" evidence="1">
    <location>
        <begin position="998"/>
        <end position="1124"/>
    </location>
</feature>
<dbReference type="Proteomes" id="UP001283361">
    <property type="component" value="Unassembled WGS sequence"/>
</dbReference>
<feature type="compositionally biased region" description="Basic and acidic residues" evidence="1">
    <location>
        <begin position="998"/>
        <end position="1019"/>
    </location>
</feature>
<feature type="region of interest" description="Disordered" evidence="1">
    <location>
        <begin position="2473"/>
        <end position="2529"/>
    </location>
</feature>
<gene>
    <name evidence="2" type="ORF">RRG08_039051</name>
</gene>
<feature type="compositionally biased region" description="Basic and acidic residues" evidence="1">
    <location>
        <begin position="2356"/>
        <end position="2368"/>
    </location>
</feature>
<feature type="region of interest" description="Disordered" evidence="1">
    <location>
        <begin position="1139"/>
        <end position="1171"/>
    </location>
</feature>
<feature type="compositionally biased region" description="Polar residues" evidence="1">
    <location>
        <begin position="1145"/>
        <end position="1158"/>
    </location>
</feature>
<feature type="compositionally biased region" description="Basic and acidic residues" evidence="1">
    <location>
        <begin position="675"/>
        <end position="688"/>
    </location>
</feature>
<feature type="compositionally biased region" description="Polar residues" evidence="1">
    <location>
        <begin position="745"/>
        <end position="758"/>
    </location>
</feature>
<feature type="region of interest" description="Disordered" evidence="1">
    <location>
        <begin position="1757"/>
        <end position="1776"/>
    </location>
</feature>
<feature type="compositionally biased region" description="Polar residues" evidence="1">
    <location>
        <begin position="349"/>
        <end position="380"/>
    </location>
</feature>
<feature type="region of interest" description="Disordered" evidence="1">
    <location>
        <begin position="423"/>
        <end position="460"/>
    </location>
</feature>
<feature type="region of interest" description="Disordered" evidence="1">
    <location>
        <begin position="1360"/>
        <end position="1416"/>
    </location>
</feature>
<feature type="compositionally biased region" description="Polar residues" evidence="1">
    <location>
        <begin position="532"/>
        <end position="545"/>
    </location>
</feature>
<feature type="compositionally biased region" description="Low complexity" evidence="1">
    <location>
        <begin position="256"/>
        <end position="269"/>
    </location>
</feature>